<evidence type="ECO:0000256" key="7">
    <source>
        <dbReference type="RuleBase" id="RU000538"/>
    </source>
</evidence>
<dbReference type="RefSeq" id="WP_006192856.1">
    <property type="nucleotide sequence ID" value="NC_015437.1"/>
</dbReference>
<evidence type="ECO:0000256" key="3">
    <source>
        <dbReference type="ARBA" id="ARBA00023015"/>
    </source>
</evidence>
<dbReference type="InterPro" id="IPR014722">
    <property type="entry name" value="Rib_uL2_dom2"/>
</dbReference>
<name>C9LVR5_SELS3</name>
<dbReference type="Gene3D" id="2.30.30.30">
    <property type="match status" value="1"/>
</dbReference>
<evidence type="ECO:0000313" key="12">
    <source>
        <dbReference type="Proteomes" id="UP000011124"/>
    </source>
</evidence>
<comment type="similarity">
    <text evidence="5 7">Belongs to the NusG family.</text>
</comment>
<dbReference type="InterPro" id="IPR036735">
    <property type="entry name" value="NGN_dom_sf"/>
</dbReference>
<dbReference type="AlphaFoldDB" id="C9LVR5"/>
<dbReference type="EMBL" id="CP002637">
    <property type="protein sequence ID" value="AEB99738.1"/>
    <property type="molecule type" value="Genomic_DNA"/>
</dbReference>
<evidence type="ECO:0000256" key="5">
    <source>
        <dbReference type="HAMAP-Rule" id="MF_00948"/>
    </source>
</evidence>
<dbReference type="Gene3D" id="3.30.70.940">
    <property type="entry name" value="NusG, N-terminal domain"/>
    <property type="match status" value="1"/>
</dbReference>
<dbReference type="PANTHER" id="PTHR30265:SF2">
    <property type="entry name" value="TRANSCRIPTION TERMINATION_ANTITERMINATION PROTEIN NUSG"/>
    <property type="match status" value="1"/>
</dbReference>
<evidence type="ECO:0000256" key="1">
    <source>
        <dbReference type="ARBA" id="ARBA00022472"/>
    </source>
</evidence>
<dbReference type="OrthoDB" id="9809075at2"/>
<dbReference type="GO" id="GO:0031564">
    <property type="term" value="P:transcription antitermination"/>
    <property type="evidence" value="ECO:0007669"/>
    <property type="project" value="UniProtKB-UniRule"/>
</dbReference>
<keyword evidence="4 5" id="KW-0804">Transcription</keyword>
<evidence type="ECO:0000259" key="8">
    <source>
        <dbReference type="SMART" id="SM00738"/>
    </source>
</evidence>
<evidence type="ECO:0000313" key="11">
    <source>
        <dbReference type="Proteomes" id="UP000003505"/>
    </source>
</evidence>
<dbReference type="GO" id="GO:0006353">
    <property type="term" value="P:DNA-templated transcription termination"/>
    <property type="evidence" value="ECO:0007669"/>
    <property type="project" value="UniProtKB-UniRule"/>
</dbReference>
<dbReference type="InterPro" id="IPR043425">
    <property type="entry name" value="NusG-like"/>
</dbReference>
<comment type="function">
    <text evidence="5 7">Participates in transcription elongation, termination and antitermination.</text>
</comment>
<dbReference type="SMART" id="SM00738">
    <property type="entry name" value="NGN"/>
    <property type="match status" value="1"/>
</dbReference>
<reference evidence="10 11" key="1">
    <citation type="submission" date="2009-09" db="EMBL/GenBank/DDBJ databases">
        <authorList>
            <person name="Weinstock G."/>
            <person name="Sodergren E."/>
            <person name="Clifton S."/>
            <person name="Fulton L."/>
            <person name="Fulton B."/>
            <person name="Courtney L."/>
            <person name="Fronick C."/>
            <person name="Harrison M."/>
            <person name="Strong C."/>
            <person name="Farmer C."/>
            <person name="Delahaunty K."/>
            <person name="Markovic C."/>
            <person name="Hall O."/>
            <person name="Minx P."/>
            <person name="Tomlinson C."/>
            <person name="Mitreva M."/>
            <person name="Nelson J."/>
            <person name="Hou S."/>
            <person name="Wollam A."/>
            <person name="Pepin K.H."/>
            <person name="Johnson M."/>
            <person name="Bhonagiri V."/>
            <person name="Nash W.E."/>
            <person name="Warren W."/>
            <person name="Chinwalla A."/>
            <person name="Mardis E.R."/>
            <person name="Wilson R.K."/>
        </authorList>
    </citation>
    <scope>NUCLEOTIDE SEQUENCE [LARGE SCALE GENOMIC DNA]</scope>
    <source>
        <strain evidence="10">ATCC 35185</strain>
        <strain evidence="11">ATCC 35185 / DSM 20758 / VPI D19B-28</strain>
    </source>
</reference>
<evidence type="ECO:0000256" key="2">
    <source>
        <dbReference type="ARBA" id="ARBA00022814"/>
    </source>
</evidence>
<dbReference type="SUPFAM" id="SSF50104">
    <property type="entry name" value="Translation proteins SH3-like domain"/>
    <property type="match status" value="1"/>
</dbReference>
<feature type="domain" description="NusG-like N-terminal" evidence="8">
    <location>
        <begin position="4"/>
        <end position="112"/>
    </location>
</feature>
<dbReference type="PRINTS" id="PR00338">
    <property type="entry name" value="NUSGTNSCPFCT"/>
</dbReference>
<evidence type="ECO:0000313" key="9">
    <source>
        <dbReference type="EMBL" id="AEB99738.1"/>
    </source>
</evidence>
<protein>
    <recommendedName>
        <fullName evidence="5 6">Transcription termination/antitermination protein NusG</fullName>
    </recommendedName>
</protein>
<dbReference type="Pfam" id="PF02357">
    <property type="entry name" value="NusG"/>
    <property type="match status" value="1"/>
</dbReference>
<dbReference type="HOGENOM" id="CLU_067287_1_1_9"/>
<evidence type="ECO:0000256" key="6">
    <source>
        <dbReference type="NCBIfam" id="TIGR00922"/>
    </source>
</evidence>
<accession>C9LVR5</accession>
<keyword evidence="3 5" id="KW-0805">Transcription regulation</keyword>
<dbReference type="Proteomes" id="UP000003505">
    <property type="component" value="Unassembled WGS sequence"/>
</dbReference>
<reference evidence="9 12" key="2">
    <citation type="submission" date="2011-04" db="EMBL/GenBank/DDBJ databases">
        <title>The complete genome of Selenomonas sputigena DSM 20758.</title>
        <authorList>
            <consortium name="US DOE Joint Genome Institute (JGI-PGF)"/>
            <person name="Lucas S."/>
            <person name="Copeland A."/>
            <person name="Lapidus A."/>
            <person name="Bruce D."/>
            <person name="Goodwin L."/>
            <person name="Pitluck S."/>
            <person name="Peters L."/>
            <person name="Kyrpides N."/>
            <person name="Mavromatis K."/>
            <person name="Ivanova N."/>
            <person name="Ovchinnikova G."/>
            <person name="Teshima H."/>
            <person name="Detter J.C."/>
            <person name="Tapia R."/>
            <person name="Han C."/>
            <person name="Land M."/>
            <person name="Hauser L."/>
            <person name="Markowitz V."/>
            <person name="Cheng J.-F."/>
            <person name="Hugenholtz P."/>
            <person name="Woyke T."/>
            <person name="Wu D."/>
            <person name="Gronow S."/>
            <person name="Wellnitz S."/>
            <person name="Schneider S."/>
            <person name="Klenk H.-P."/>
            <person name="Eisen J.A."/>
        </authorList>
    </citation>
    <scope>NUCLEOTIDE SEQUENCE [LARGE SCALE GENOMIC DNA]</scope>
    <source>
        <strain evidence="9">ATCC 35185</strain>
        <strain evidence="12">ATCC 35185 / DSM 20758 / VPI D19B-28</strain>
    </source>
</reference>
<dbReference type="NCBIfam" id="TIGR00922">
    <property type="entry name" value="nusG"/>
    <property type="match status" value="1"/>
</dbReference>
<dbReference type="GO" id="GO:0032784">
    <property type="term" value="P:regulation of DNA-templated transcription elongation"/>
    <property type="evidence" value="ECO:0007669"/>
    <property type="project" value="InterPro"/>
</dbReference>
<dbReference type="PANTHER" id="PTHR30265">
    <property type="entry name" value="RHO-INTERACTING TRANSCRIPTION TERMINATION FACTOR NUSG"/>
    <property type="match status" value="1"/>
</dbReference>
<dbReference type="CDD" id="cd09891">
    <property type="entry name" value="NGN_Bact_1"/>
    <property type="match status" value="1"/>
</dbReference>
<evidence type="ECO:0000313" key="10">
    <source>
        <dbReference type="EMBL" id="EEX77090.1"/>
    </source>
</evidence>
<gene>
    <name evidence="5 10" type="primary">nusG</name>
    <name evidence="9" type="ordered locus">Selsp_0772</name>
    <name evidence="10" type="ORF">SELSPUOL_01557</name>
</gene>
<dbReference type="eggNOG" id="COG0250">
    <property type="taxonomic scope" value="Bacteria"/>
</dbReference>
<dbReference type="FunFam" id="2.30.30.30:FF:000002">
    <property type="entry name" value="Transcription termination/antitermination factor NusG"/>
    <property type="match status" value="1"/>
</dbReference>
<dbReference type="InterPro" id="IPR008991">
    <property type="entry name" value="Translation_prot_SH3-like_sf"/>
</dbReference>
<proteinExistence type="inferred from homology"/>
<evidence type="ECO:0000256" key="4">
    <source>
        <dbReference type="ARBA" id="ARBA00023163"/>
    </source>
</evidence>
<keyword evidence="2 5" id="KW-0889">Transcription antitermination</keyword>
<sequence>MESEKKWYVIHTYSGYENKVKANLESRVHTMGMEDNIFNVIVPMEEEAEIKDGKKKLVKKKVFPGYALVEMIVNDRSWYVVRNTPGVTGFVGSGTKPIPLSEAEVKHILKSMGAEEEKPVVHIDLEVGQAVRINSGTFENFAATVAEVLPEKGKVKVLVEMFGRETPAEVSYNEVEKI</sequence>
<dbReference type="STRING" id="546271.Selsp_0772"/>
<dbReference type="SUPFAM" id="SSF82679">
    <property type="entry name" value="N-utilization substance G protein NusG, N-terminal domain"/>
    <property type="match status" value="1"/>
</dbReference>
<dbReference type="GO" id="GO:0005829">
    <property type="term" value="C:cytosol"/>
    <property type="evidence" value="ECO:0007669"/>
    <property type="project" value="UniProtKB-ARBA"/>
</dbReference>
<dbReference type="Proteomes" id="UP000011124">
    <property type="component" value="Chromosome"/>
</dbReference>
<dbReference type="InterPro" id="IPR001062">
    <property type="entry name" value="Transcrpt_antiterm_NusG"/>
</dbReference>
<dbReference type="EMBL" id="ACKP02000029">
    <property type="protein sequence ID" value="EEX77090.1"/>
    <property type="molecule type" value="Genomic_DNA"/>
</dbReference>
<keyword evidence="1 5" id="KW-0806">Transcription termination</keyword>
<keyword evidence="12" id="KW-1185">Reference proteome</keyword>
<dbReference type="HAMAP" id="MF_00948">
    <property type="entry name" value="NusG"/>
    <property type="match status" value="1"/>
</dbReference>
<dbReference type="InterPro" id="IPR006645">
    <property type="entry name" value="NGN-like_dom"/>
</dbReference>
<dbReference type="FunFam" id="3.30.70.940:FF:000002">
    <property type="entry name" value="Transcription termination/antitermination protein NusG"/>
    <property type="match status" value="1"/>
</dbReference>
<dbReference type="CDD" id="cd06091">
    <property type="entry name" value="KOW_NusG"/>
    <property type="match status" value="1"/>
</dbReference>
<dbReference type="KEGG" id="ssg:Selsp_0772"/>
<organism evidence="10 11">
    <name type="scientific">Selenomonas sputigena (strain ATCC 35185 / DSM 20758 / CCUG 44933 / VPI D19B-28)</name>
    <dbReference type="NCBI Taxonomy" id="546271"/>
    <lineage>
        <taxon>Bacteria</taxon>
        <taxon>Bacillati</taxon>
        <taxon>Bacillota</taxon>
        <taxon>Negativicutes</taxon>
        <taxon>Selenomonadales</taxon>
        <taxon>Selenomonadaceae</taxon>
        <taxon>Selenomonas</taxon>
    </lineage>
</organism>
<dbReference type="GO" id="GO:0006354">
    <property type="term" value="P:DNA-templated transcription elongation"/>
    <property type="evidence" value="ECO:0007669"/>
    <property type="project" value="UniProtKB-UniRule"/>
</dbReference>
<dbReference type="InterPro" id="IPR047050">
    <property type="entry name" value="NGN"/>
</dbReference>